<keyword evidence="2" id="KW-0441">Lipid A biosynthesis</keyword>
<evidence type="ECO:0000256" key="3">
    <source>
        <dbReference type="ARBA" id="ARBA00022679"/>
    </source>
</evidence>
<dbReference type="Pfam" id="PF13720">
    <property type="entry name" value="Acetyltransf_11"/>
    <property type="match status" value="1"/>
</dbReference>
<organism evidence="7 8">
    <name type="scientific">Sphingobacterium deserti</name>
    <dbReference type="NCBI Taxonomy" id="1229276"/>
    <lineage>
        <taxon>Bacteria</taxon>
        <taxon>Pseudomonadati</taxon>
        <taxon>Bacteroidota</taxon>
        <taxon>Sphingobacteriia</taxon>
        <taxon>Sphingobacteriales</taxon>
        <taxon>Sphingobacteriaceae</taxon>
        <taxon>Sphingobacterium</taxon>
    </lineage>
</organism>
<dbReference type="SUPFAM" id="SSF51161">
    <property type="entry name" value="Trimeric LpxA-like enzymes"/>
    <property type="match status" value="1"/>
</dbReference>
<dbReference type="InterPro" id="IPR001451">
    <property type="entry name" value="Hexapep"/>
</dbReference>
<keyword evidence="3 7" id="KW-0808">Transferase</keyword>
<dbReference type="PATRIC" id="fig|1229276.3.peg.2164"/>
<dbReference type="STRING" id="1229276.DI53_2101"/>
<feature type="domain" description="UDP N-acetylglucosamine O-acyltransferase C-terminal" evidence="6">
    <location>
        <begin position="173"/>
        <end position="254"/>
    </location>
</feature>
<evidence type="ECO:0000256" key="2">
    <source>
        <dbReference type="ARBA" id="ARBA00022556"/>
    </source>
</evidence>
<dbReference type="EMBL" id="JJMU01000030">
    <property type="protein sequence ID" value="KGE14128.1"/>
    <property type="molecule type" value="Genomic_DNA"/>
</dbReference>
<dbReference type="PIRSF" id="PIRSF000456">
    <property type="entry name" value="UDP-GlcNAc_acltr"/>
    <property type="match status" value="1"/>
</dbReference>
<evidence type="ECO:0000256" key="5">
    <source>
        <dbReference type="ARBA" id="ARBA00023315"/>
    </source>
</evidence>
<dbReference type="CDD" id="cd03351">
    <property type="entry name" value="LbH_UDP-GlcNAc_AT"/>
    <property type="match status" value="1"/>
</dbReference>
<dbReference type="Proteomes" id="UP000031802">
    <property type="component" value="Unassembled WGS sequence"/>
</dbReference>
<dbReference type="Gene3D" id="2.160.10.10">
    <property type="entry name" value="Hexapeptide repeat proteins"/>
    <property type="match status" value="1"/>
</dbReference>
<dbReference type="Gene3D" id="1.20.1180.10">
    <property type="entry name" value="Udp N-acetylglucosamine O-acyltransferase, C-terminal domain"/>
    <property type="match status" value="1"/>
</dbReference>
<evidence type="ECO:0000259" key="6">
    <source>
        <dbReference type="Pfam" id="PF13720"/>
    </source>
</evidence>
<dbReference type="NCBIfam" id="TIGR01852">
    <property type="entry name" value="lipid_A_lpxA"/>
    <property type="match status" value="1"/>
</dbReference>
<dbReference type="GO" id="GO:0009245">
    <property type="term" value="P:lipid A biosynthetic process"/>
    <property type="evidence" value="ECO:0007669"/>
    <property type="project" value="UniProtKB-KW"/>
</dbReference>
<dbReference type="Pfam" id="PF00132">
    <property type="entry name" value="Hexapep"/>
    <property type="match status" value="2"/>
</dbReference>
<evidence type="ECO:0000256" key="4">
    <source>
        <dbReference type="ARBA" id="ARBA00023098"/>
    </source>
</evidence>
<keyword evidence="4" id="KW-0443">Lipid metabolism</keyword>
<dbReference type="PANTHER" id="PTHR43480">
    <property type="entry name" value="ACYL-[ACYL-CARRIER-PROTEIN]--UDP-N-ACETYLGLUCOSAMINE O-ACYLTRANSFERASE"/>
    <property type="match status" value="1"/>
</dbReference>
<evidence type="ECO:0000313" key="7">
    <source>
        <dbReference type="EMBL" id="KGE14128.1"/>
    </source>
</evidence>
<keyword evidence="8" id="KW-1185">Reference proteome</keyword>
<evidence type="ECO:0000313" key="8">
    <source>
        <dbReference type="Proteomes" id="UP000031802"/>
    </source>
</evidence>
<dbReference type="NCBIfam" id="NF003657">
    <property type="entry name" value="PRK05289.1"/>
    <property type="match status" value="1"/>
</dbReference>
<name>A0A0B8T446_9SPHI</name>
<proteinExistence type="predicted"/>
<accession>A0A0B8T446</accession>
<comment type="caution">
    <text evidence="7">The sequence shown here is derived from an EMBL/GenBank/DDBJ whole genome shotgun (WGS) entry which is preliminary data.</text>
</comment>
<sequence>MIQPLSYIHPEAKIAQNVVVEPFTTIYKDVEIGEGTWIGSNVTIMNGARIGKNCRIFPGSVISGEPQDLKFEGEVTTAEIGDNTTIRECVTINRGTKDRYKTVIGKNCLIQAYSHIAHDCFVGDNCIFSNSSTLAGHITVGDYVVLAGMVAVHQFCQIGSHAFVTGGTLVRKDVPPFIKAAREPISYAGINSVGLRRRGFTAEQITEIQDIYRVLFVQNRNLTKALDLIEAEFAPTELRDEILSFVRNSNRGVIKGFNQGRISTL</sequence>
<dbReference type="GO" id="GO:0008780">
    <property type="term" value="F:acyl-[acyl-carrier-protein]-UDP-N-acetylglucosamine O-acyltransferase activity"/>
    <property type="evidence" value="ECO:0007669"/>
    <property type="project" value="InterPro"/>
</dbReference>
<dbReference type="InterPro" id="IPR011004">
    <property type="entry name" value="Trimer_LpxA-like_sf"/>
</dbReference>
<gene>
    <name evidence="7" type="ORF">DI53_2101</name>
</gene>
<evidence type="ECO:0000256" key="1">
    <source>
        <dbReference type="ARBA" id="ARBA00022516"/>
    </source>
</evidence>
<dbReference type="RefSeq" id="WP_037498676.1">
    <property type="nucleotide sequence ID" value="NZ_JJMU01000030.1"/>
</dbReference>
<dbReference type="eggNOG" id="COG1043">
    <property type="taxonomic scope" value="Bacteria"/>
</dbReference>
<dbReference type="InterPro" id="IPR010137">
    <property type="entry name" value="Lipid_A_LpxA"/>
</dbReference>
<dbReference type="InterPro" id="IPR029098">
    <property type="entry name" value="Acetyltransf_C"/>
</dbReference>
<protein>
    <submittedName>
        <fullName evidence="7">Acyl-(Acyl-carrier-protein)--UDP-N-acetylglucosamine O-acyltransferase</fullName>
    </submittedName>
</protein>
<dbReference type="InterPro" id="IPR037157">
    <property type="entry name" value="Acetyltransf_C_sf"/>
</dbReference>
<dbReference type="AlphaFoldDB" id="A0A0B8T446"/>
<keyword evidence="1" id="KW-0444">Lipid biosynthesis</keyword>
<dbReference type="PANTHER" id="PTHR43480:SF1">
    <property type="entry name" value="ACYL-[ACYL-CARRIER-PROTEIN]--UDP-N-ACETYLGLUCOSAMINE O-ACYLTRANSFERASE, MITOCHONDRIAL-RELATED"/>
    <property type="match status" value="1"/>
</dbReference>
<dbReference type="GO" id="GO:0016020">
    <property type="term" value="C:membrane"/>
    <property type="evidence" value="ECO:0007669"/>
    <property type="project" value="GOC"/>
</dbReference>
<reference evidence="8" key="1">
    <citation type="submission" date="2014-04" db="EMBL/GenBank/DDBJ databases">
        <title>Whole-Genome optical mapping and complete genome sequence of Sphingobacterium deserti sp. nov., a new spaces isolated from desert in the west of China.</title>
        <authorList>
            <person name="Teng C."/>
            <person name="Zhou Z."/>
            <person name="Li X."/>
            <person name="Chen M."/>
            <person name="Lin M."/>
            <person name="Wang L."/>
            <person name="Su S."/>
            <person name="Zhang C."/>
            <person name="Zhang W."/>
        </authorList>
    </citation>
    <scope>NUCLEOTIDE SEQUENCE [LARGE SCALE GENOMIC DNA]</scope>
    <source>
        <strain evidence="8">ACCC05744</strain>
    </source>
</reference>
<reference evidence="7 8" key="2">
    <citation type="journal article" date="2015" name="PLoS ONE">
        <title>Whole-Genome Optical Mapping and Finished Genome Sequence of Sphingobacterium deserti sp. nov., a New Species Isolated from the Western Desert of China.</title>
        <authorList>
            <person name="Teng C."/>
            <person name="Zhou Z."/>
            <person name="Molnar I."/>
            <person name="Li X."/>
            <person name="Tang R."/>
            <person name="Chen M."/>
            <person name="Wang L."/>
            <person name="Su S."/>
            <person name="Zhang W."/>
            <person name="Lin M."/>
        </authorList>
    </citation>
    <scope>NUCLEOTIDE SEQUENCE [LARGE SCALE GENOMIC DNA]</scope>
    <source>
        <strain evidence="8">ACCC05744</strain>
    </source>
</reference>
<dbReference type="OrthoDB" id="9807278at2"/>
<keyword evidence="5 7" id="KW-0012">Acyltransferase</keyword>